<gene>
    <name evidence="7" type="primary">trmB</name>
    <name evidence="8" type="ORF">SHALO_0845</name>
</gene>
<evidence type="ECO:0000313" key="8">
    <source>
        <dbReference type="EMBL" id="AOO64626.1"/>
    </source>
</evidence>
<dbReference type="CDD" id="cd02440">
    <property type="entry name" value="AdoMet_MTases"/>
    <property type="match status" value="1"/>
</dbReference>
<comment type="similarity">
    <text evidence="7">Belongs to the class I-like SAM-binding methyltransferase superfamily. TrmB family.</text>
</comment>
<dbReference type="GO" id="GO:0008176">
    <property type="term" value="F:tRNA (guanine(46)-N7)-methyltransferase activity"/>
    <property type="evidence" value="ECO:0007669"/>
    <property type="project" value="UniProtKB-UniRule"/>
</dbReference>
<dbReference type="UniPathway" id="UPA00989"/>
<dbReference type="PANTHER" id="PTHR23417:SF14">
    <property type="entry name" value="PENTACOTRIPEPTIDE-REPEAT REGION OF PRORP DOMAIN-CONTAINING PROTEIN"/>
    <property type="match status" value="1"/>
</dbReference>
<feature type="binding site" evidence="7">
    <location>
        <position position="178"/>
    </location>
    <ligand>
        <name>S-adenosyl-L-methionine</name>
        <dbReference type="ChEBI" id="CHEBI:59789"/>
    </ligand>
</feature>
<dbReference type="NCBIfam" id="NF010719">
    <property type="entry name" value="PRK14121.1"/>
    <property type="match status" value="1"/>
</dbReference>
<dbReference type="SUPFAM" id="SSF53335">
    <property type="entry name" value="S-adenosyl-L-methionine-dependent methyltransferases"/>
    <property type="match status" value="1"/>
</dbReference>
<dbReference type="PATRIC" id="fig|1193502.14.peg.853"/>
<feature type="binding site" evidence="7">
    <location>
        <position position="234"/>
    </location>
    <ligand>
        <name>substrate</name>
    </ligand>
</feature>
<feature type="binding site" evidence="7">
    <location>
        <position position="204"/>
    </location>
    <ligand>
        <name>substrate</name>
    </ligand>
</feature>
<feature type="binding site" evidence="7">
    <location>
        <position position="151"/>
    </location>
    <ligand>
        <name>S-adenosyl-L-methionine</name>
        <dbReference type="ChEBI" id="CHEBI:59789"/>
    </ligand>
</feature>
<proteinExistence type="inferred from homology"/>
<dbReference type="KEGG" id="shal:SHALO_0845"/>
<dbReference type="GO" id="GO:0043527">
    <property type="term" value="C:tRNA methyltransferase complex"/>
    <property type="evidence" value="ECO:0007669"/>
    <property type="project" value="TreeGrafter"/>
</dbReference>
<keyword evidence="4 7" id="KW-0808">Transferase</keyword>
<dbReference type="EC" id="2.1.1.33" evidence="7"/>
<evidence type="ECO:0000256" key="2">
    <source>
        <dbReference type="ARBA" id="ARBA00003015"/>
    </source>
</evidence>
<keyword evidence="3 7" id="KW-0489">Methyltransferase</keyword>
<organism evidence="8 9">
    <name type="scientific">Sulfurospirillum halorespirans DSM 13726</name>
    <dbReference type="NCBI Taxonomy" id="1193502"/>
    <lineage>
        <taxon>Bacteria</taxon>
        <taxon>Pseudomonadati</taxon>
        <taxon>Campylobacterota</taxon>
        <taxon>Epsilonproteobacteria</taxon>
        <taxon>Campylobacterales</taxon>
        <taxon>Sulfurospirillaceae</taxon>
        <taxon>Sulfurospirillum</taxon>
    </lineage>
</organism>
<comment type="function">
    <text evidence="2 7">Catalyzes the formation of N(7)-methylguanine at position 46 (m7G46) in tRNA.</text>
</comment>
<comment type="caution">
    <text evidence="7">Lacks conserved residue(s) required for the propagation of feature annotation.</text>
</comment>
<dbReference type="Proteomes" id="UP000094609">
    <property type="component" value="Chromosome"/>
</dbReference>
<dbReference type="Gene3D" id="3.40.50.150">
    <property type="entry name" value="Vaccinia Virus protein VP39"/>
    <property type="match status" value="1"/>
</dbReference>
<protein>
    <recommendedName>
        <fullName evidence="7">tRNA (guanine-N(7)-)-methyltransferase</fullName>
        <ecNumber evidence="7">2.1.1.33</ecNumber>
    </recommendedName>
    <alternativeName>
        <fullName evidence="7">tRNA (guanine(46)-N(7))-methyltransferase</fullName>
    </alternativeName>
    <alternativeName>
        <fullName evidence="7">tRNA(m7G46)-methyltransferase</fullName>
    </alternativeName>
</protein>
<dbReference type="PANTHER" id="PTHR23417">
    <property type="entry name" value="3-DEOXY-D-MANNO-OCTULOSONIC-ACID TRANSFERASE/TRNA GUANINE-N 7 - -METHYLTRANSFERASE"/>
    <property type="match status" value="1"/>
</dbReference>
<evidence type="ECO:0000313" key="9">
    <source>
        <dbReference type="Proteomes" id="UP000094609"/>
    </source>
</evidence>
<evidence type="ECO:0000256" key="1">
    <source>
        <dbReference type="ARBA" id="ARBA00000142"/>
    </source>
</evidence>
<dbReference type="InterPro" id="IPR003358">
    <property type="entry name" value="tRNA_(Gua-N-7)_MeTrfase_Trmb"/>
</dbReference>
<keyword evidence="5 7" id="KW-0949">S-adenosyl-L-methionine</keyword>
<dbReference type="Pfam" id="PF02390">
    <property type="entry name" value="Methyltransf_4"/>
    <property type="match status" value="1"/>
</dbReference>
<name>A0A1D7TI18_9BACT</name>
<evidence type="ECO:0000256" key="4">
    <source>
        <dbReference type="ARBA" id="ARBA00022679"/>
    </source>
</evidence>
<dbReference type="InterPro" id="IPR029063">
    <property type="entry name" value="SAM-dependent_MTases_sf"/>
</dbReference>
<dbReference type="STRING" id="1193502.SHALO_0845"/>
<dbReference type="EMBL" id="CP017111">
    <property type="protein sequence ID" value="AOO64626.1"/>
    <property type="molecule type" value="Genomic_DNA"/>
</dbReference>
<evidence type="ECO:0000256" key="5">
    <source>
        <dbReference type="ARBA" id="ARBA00022691"/>
    </source>
</evidence>
<reference evidence="9" key="1">
    <citation type="submission" date="2016-08" db="EMBL/GenBank/DDBJ databases">
        <title>Complete genome sequence of the organohalide-respiring Epsilonproteobacterium Sulfurospirillum halorespirans.</title>
        <authorList>
            <person name="Goris T."/>
            <person name="Zimmermann J."/>
            <person name="Schenz B."/>
            <person name="Lemos M."/>
            <person name="Hackermueller J."/>
            <person name="Diekert G."/>
        </authorList>
    </citation>
    <scope>NUCLEOTIDE SEQUENCE [LARGE SCALE GENOMIC DNA]</scope>
    <source>
        <strain>DSM 13726</strain>
        <strain evidence="9">PCE-M2</strain>
    </source>
</reference>
<dbReference type="AlphaFoldDB" id="A0A1D7TI18"/>
<dbReference type="PROSITE" id="PS51625">
    <property type="entry name" value="SAM_MT_TRMB"/>
    <property type="match status" value="1"/>
</dbReference>
<comment type="pathway">
    <text evidence="7">tRNA modification; N(7)-methylguanine-tRNA biosynthesis.</text>
</comment>
<dbReference type="NCBIfam" id="TIGR00091">
    <property type="entry name" value="tRNA (guanosine(46)-N7)-methyltransferase TrmB"/>
    <property type="match status" value="1"/>
</dbReference>
<dbReference type="InterPro" id="IPR055361">
    <property type="entry name" value="tRNA_methyltr_TrmB_bact"/>
</dbReference>
<dbReference type="RefSeq" id="WP_069477500.1">
    <property type="nucleotide sequence ID" value="NZ_CP017111.1"/>
</dbReference>
<dbReference type="HAMAP" id="MF_01057">
    <property type="entry name" value="tRNA_methyltr_TrmB"/>
    <property type="match status" value="1"/>
</dbReference>
<evidence type="ECO:0000256" key="3">
    <source>
        <dbReference type="ARBA" id="ARBA00022603"/>
    </source>
</evidence>
<keyword evidence="9" id="KW-1185">Reference proteome</keyword>
<evidence type="ECO:0000256" key="6">
    <source>
        <dbReference type="ARBA" id="ARBA00022694"/>
    </source>
</evidence>
<sequence>MPNFHTKTLKPLRYPCTYKETTFTYEAHSKRGNTLVMASTQGEQVLIRIQQKEDGVLLVKGDKVTRPTQASFLQKVLIDFRDASEAEEIFSNIEPKKFLHVKHSPYLKEIEFFANHFDVEREIWIEIGFGSGRHLLHQAKKNPHIQFIGLEIHKPSIEQVLKQCELQNIENILVIDYDARLFMEFLPSNVVGRIFVHFPVPWDKKPHRRVFSAAFIEEALRVLHVNATLELRTDSPLYFEFTFSQMMQLSKADVHVKKNAELEITSKYEDRWRKMEKDIYDVILTNEMEAAPIPKLGRLHFDDVVDFAKIRDAFKDELLRGEGFFVHFEELFEIDEKSGLIRLSFGANERNERCFIQIQEGQVTYLPETILATKSNVAAHTLIKEWFHGICD</sequence>
<feature type="binding site" evidence="7">
    <location>
        <position position="126"/>
    </location>
    <ligand>
        <name>S-adenosyl-L-methionine</name>
        <dbReference type="ChEBI" id="CHEBI:59789"/>
    </ligand>
</feature>
<accession>A0A1D7TI18</accession>
<evidence type="ECO:0000256" key="7">
    <source>
        <dbReference type="HAMAP-Rule" id="MF_01057"/>
    </source>
</evidence>
<keyword evidence="6 7" id="KW-0819">tRNA processing</keyword>
<comment type="catalytic activity">
    <reaction evidence="1 7">
        <text>guanosine(46) in tRNA + S-adenosyl-L-methionine = N(7)-methylguanosine(46) in tRNA + S-adenosyl-L-homocysteine</text>
        <dbReference type="Rhea" id="RHEA:42708"/>
        <dbReference type="Rhea" id="RHEA-COMP:10188"/>
        <dbReference type="Rhea" id="RHEA-COMP:10189"/>
        <dbReference type="ChEBI" id="CHEBI:57856"/>
        <dbReference type="ChEBI" id="CHEBI:59789"/>
        <dbReference type="ChEBI" id="CHEBI:74269"/>
        <dbReference type="ChEBI" id="CHEBI:74480"/>
        <dbReference type="EC" id="2.1.1.33"/>
    </reaction>
</comment>